<dbReference type="AlphaFoldDB" id="A0AA40CE09"/>
<dbReference type="EMBL" id="JAULSR010000001">
    <property type="protein sequence ID" value="KAK0635331.1"/>
    <property type="molecule type" value="Genomic_DNA"/>
</dbReference>
<reference evidence="1" key="1">
    <citation type="submission" date="2023-06" db="EMBL/GenBank/DDBJ databases">
        <title>Genome-scale phylogeny and comparative genomics of the fungal order Sordariales.</title>
        <authorList>
            <consortium name="Lawrence Berkeley National Laboratory"/>
            <person name="Hensen N."/>
            <person name="Bonometti L."/>
            <person name="Westerberg I."/>
            <person name="Brannstrom I.O."/>
            <person name="Guillou S."/>
            <person name="Cros-Aarteil S."/>
            <person name="Calhoun S."/>
            <person name="Haridas S."/>
            <person name="Kuo A."/>
            <person name="Mondo S."/>
            <person name="Pangilinan J."/>
            <person name="Riley R."/>
            <person name="LaButti K."/>
            <person name="Andreopoulos B."/>
            <person name="Lipzen A."/>
            <person name="Chen C."/>
            <person name="Yanf M."/>
            <person name="Daum C."/>
            <person name="Ng V."/>
            <person name="Clum A."/>
            <person name="Steindorff A."/>
            <person name="Ohm R."/>
            <person name="Martin F."/>
            <person name="Silar P."/>
            <person name="Natvig D."/>
            <person name="Lalanne C."/>
            <person name="Gautier V."/>
            <person name="Ament-velasquez S.L."/>
            <person name="Kruys A."/>
            <person name="Hutchinson M.I."/>
            <person name="Powell A.J."/>
            <person name="Barry K."/>
            <person name="Miller A.N."/>
            <person name="Grigoriev I.V."/>
            <person name="Debuchy R."/>
            <person name="Gladieux P."/>
            <person name="Thoren M.H."/>
            <person name="Johannesson H."/>
        </authorList>
    </citation>
    <scope>NUCLEOTIDE SEQUENCE</scope>
    <source>
        <strain evidence="1">SMH3391-2</strain>
    </source>
</reference>
<dbReference type="Proteomes" id="UP001174934">
    <property type="component" value="Unassembled WGS sequence"/>
</dbReference>
<sequence length="234" mass="26387">MGVLWRWRPGICLPCQGCCERKPSRKSRLRMNTSCQPAIVRREVRCGLLARWMTGWARCVCSSNRRGKGIKDKIDQKRKKPCPHDHLAFLLSCLPAASLFSWAHFASFRQLICCAPPRLHNPIFPAAVQSKKGQDGSHPPRTMDSGKGRAVAKASHLDVLFFTDLYGALIRTAMHGQCNQMGLHSGLIRRPRKGSRITCLIKPSFHVPPHIDSVKALKQHRSRPPCPRSSPMWK</sequence>
<accession>A0AA40CE09</accession>
<evidence type="ECO:0000313" key="1">
    <source>
        <dbReference type="EMBL" id="KAK0635331.1"/>
    </source>
</evidence>
<gene>
    <name evidence="1" type="ORF">B0T17DRAFT_38455</name>
</gene>
<organism evidence="1 2">
    <name type="scientific">Bombardia bombarda</name>
    <dbReference type="NCBI Taxonomy" id="252184"/>
    <lineage>
        <taxon>Eukaryota</taxon>
        <taxon>Fungi</taxon>
        <taxon>Dikarya</taxon>
        <taxon>Ascomycota</taxon>
        <taxon>Pezizomycotina</taxon>
        <taxon>Sordariomycetes</taxon>
        <taxon>Sordariomycetidae</taxon>
        <taxon>Sordariales</taxon>
        <taxon>Lasiosphaeriaceae</taxon>
        <taxon>Bombardia</taxon>
    </lineage>
</organism>
<name>A0AA40CE09_9PEZI</name>
<protein>
    <submittedName>
        <fullName evidence="1">Uncharacterized protein</fullName>
    </submittedName>
</protein>
<comment type="caution">
    <text evidence="1">The sequence shown here is derived from an EMBL/GenBank/DDBJ whole genome shotgun (WGS) entry which is preliminary data.</text>
</comment>
<keyword evidence="2" id="KW-1185">Reference proteome</keyword>
<proteinExistence type="predicted"/>
<evidence type="ECO:0000313" key="2">
    <source>
        <dbReference type="Proteomes" id="UP001174934"/>
    </source>
</evidence>